<dbReference type="GO" id="GO:0008270">
    <property type="term" value="F:zinc ion binding"/>
    <property type="evidence" value="ECO:0007669"/>
    <property type="project" value="UniProtKB-KW"/>
</dbReference>
<dbReference type="Gene3D" id="3.40.630.30">
    <property type="match status" value="2"/>
</dbReference>
<dbReference type="GO" id="GO:0010484">
    <property type="term" value="F:histone H3 acetyltransferase activity"/>
    <property type="evidence" value="ECO:0007669"/>
    <property type="project" value="TreeGrafter"/>
</dbReference>
<dbReference type="PROSITE" id="PS51726">
    <property type="entry name" value="MYST_HAT"/>
    <property type="match status" value="1"/>
</dbReference>
<feature type="active site" description="Proton donor/acceptor" evidence="5">
    <location>
        <position position="92"/>
    </location>
</feature>
<evidence type="ECO:0000256" key="6">
    <source>
        <dbReference type="RuleBase" id="RU361211"/>
    </source>
</evidence>
<dbReference type="AlphaFoldDB" id="A0A0N4UTZ3"/>
<name>A0A0N4UTZ3_ENTVE</name>
<protein>
    <recommendedName>
        <fullName evidence="2 6">Histone acetyltransferase</fullName>
        <ecNumber evidence="2 6">2.3.1.48</ecNumber>
    </recommendedName>
</protein>
<dbReference type="CDD" id="cd04301">
    <property type="entry name" value="NAT_SF"/>
    <property type="match status" value="1"/>
</dbReference>
<evidence type="ECO:0000256" key="2">
    <source>
        <dbReference type="ARBA" id="ARBA00013184"/>
    </source>
</evidence>
<dbReference type="GO" id="GO:0006357">
    <property type="term" value="P:regulation of transcription by RNA polymerase II"/>
    <property type="evidence" value="ECO:0007669"/>
    <property type="project" value="TreeGrafter"/>
</dbReference>
<evidence type="ECO:0000256" key="4">
    <source>
        <dbReference type="ARBA" id="ARBA00022990"/>
    </source>
</evidence>
<accession>A0A0N4UTZ3</accession>
<dbReference type="InterPro" id="IPR002717">
    <property type="entry name" value="HAT_MYST-type"/>
</dbReference>
<evidence type="ECO:0000313" key="8">
    <source>
        <dbReference type="WBParaSite" id="EVEC_0000083001-mRNA-1"/>
    </source>
</evidence>
<dbReference type="GO" id="GO:0010485">
    <property type="term" value="F:histone H4 acetyltransferase activity"/>
    <property type="evidence" value="ECO:0007669"/>
    <property type="project" value="TreeGrafter"/>
</dbReference>
<dbReference type="WBParaSite" id="EVEC_0000083001-mRNA-1">
    <property type="protein sequence ID" value="EVEC_0000083001-mRNA-1"/>
    <property type="gene ID" value="EVEC_0000083001"/>
</dbReference>
<keyword evidence="6" id="KW-0539">Nucleus</keyword>
<evidence type="ECO:0000256" key="3">
    <source>
        <dbReference type="ARBA" id="ARBA00022679"/>
    </source>
</evidence>
<comment type="similarity">
    <text evidence="1 6">Belongs to the MYST (SAS/MOZ) family.</text>
</comment>
<dbReference type="InterPro" id="IPR036388">
    <property type="entry name" value="WH-like_DNA-bd_sf"/>
</dbReference>
<proteinExistence type="inferred from homology"/>
<evidence type="ECO:0000259" key="7">
    <source>
        <dbReference type="PROSITE" id="PS51726"/>
    </source>
</evidence>
<evidence type="ECO:0000256" key="5">
    <source>
        <dbReference type="PIRSR" id="PIRSR602717-51"/>
    </source>
</evidence>
<dbReference type="GO" id="GO:0003682">
    <property type="term" value="F:chromatin binding"/>
    <property type="evidence" value="ECO:0007669"/>
    <property type="project" value="TreeGrafter"/>
</dbReference>
<dbReference type="Gene3D" id="1.10.10.10">
    <property type="entry name" value="Winged helix-like DNA-binding domain superfamily/Winged helix DNA-binding domain"/>
    <property type="match status" value="1"/>
</dbReference>
<feature type="domain" description="MYST-type HAT" evidence="7">
    <location>
        <begin position="1"/>
        <end position="190"/>
    </location>
</feature>
<comment type="catalytic activity">
    <reaction evidence="6">
        <text>L-lysyl-[protein] + acetyl-CoA = N(6)-acetyl-L-lysyl-[protein] + CoA + H(+)</text>
        <dbReference type="Rhea" id="RHEA:45948"/>
        <dbReference type="Rhea" id="RHEA-COMP:9752"/>
        <dbReference type="Rhea" id="RHEA-COMP:10731"/>
        <dbReference type="ChEBI" id="CHEBI:15378"/>
        <dbReference type="ChEBI" id="CHEBI:29969"/>
        <dbReference type="ChEBI" id="CHEBI:57287"/>
        <dbReference type="ChEBI" id="CHEBI:57288"/>
        <dbReference type="ChEBI" id="CHEBI:61930"/>
        <dbReference type="EC" id="2.3.1.48"/>
    </reaction>
</comment>
<keyword evidence="4" id="KW-0007">Acetylation</keyword>
<dbReference type="InterPro" id="IPR016181">
    <property type="entry name" value="Acyl_CoA_acyltransferase"/>
</dbReference>
<dbReference type="EC" id="2.3.1.48" evidence="2 6"/>
<dbReference type="PANTHER" id="PTHR10615">
    <property type="entry name" value="HISTONE ACETYLTRANSFERASE"/>
    <property type="match status" value="1"/>
</dbReference>
<comment type="subcellular location">
    <subcellularLocation>
        <location evidence="6">Nucleus</location>
    </subcellularLocation>
</comment>
<reference evidence="8" key="1">
    <citation type="submission" date="2017-02" db="UniProtKB">
        <authorList>
            <consortium name="WormBaseParasite"/>
        </authorList>
    </citation>
    <scope>IDENTIFICATION</scope>
</reference>
<dbReference type="SUPFAM" id="SSF55729">
    <property type="entry name" value="Acyl-CoA N-acyltransferases (Nat)"/>
    <property type="match status" value="1"/>
</dbReference>
<keyword evidence="3" id="KW-0808">Transferase</keyword>
<dbReference type="PANTHER" id="PTHR10615:SF82">
    <property type="entry name" value="HISTONE ACETYLTRANSFERASE KAT8"/>
    <property type="match status" value="1"/>
</dbReference>
<dbReference type="Pfam" id="PF01853">
    <property type="entry name" value="MOZ_SAS"/>
    <property type="match status" value="1"/>
</dbReference>
<dbReference type="FunFam" id="1.10.10.10:FF:000022">
    <property type="entry name" value="Histone acetyltransferase"/>
    <property type="match status" value="1"/>
</dbReference>
<sequence>LLQGHYCVRRQPPGDEIYRKGNLSVFEVDGKVNKVDQIGAHVVGHFSKERMSANNLACIMVLPPFQRKGYGKLLIQLSYELSAREGVIGTPEKPLSDLGKVSYRSYWWYVILGTLDSLDIDDITVADLSLYSGIAEDDIMSTLQTMQLIKYWKGDHVVRMTRRLVDYCRSINMGRPPKLRLDPKFLRWEPKAEKPLSRKESKLSGLHA</sequence>
<evidence type="ECO:0000256" key="1">
    <source>
        <dbReference type="ARBA" id="ARBA00010107"/>
    </source>
</evidence>
<dbReference type="InterPro" id="IPR050603">
    <property type="entry name" value="MYST_HAT"/>
</dbReference>
<dbReference type="GO" id="GO:0003712">
    <property type="term" value="F:transcription coregulator activity"/>
    <property type="evidence" value="ECO:0007669"/>
    <property type="project" value="TreeGrafter"/>
</dbReference>
<organism evidence="8">
    <name type="scientific">Enterobius vermicularis</name>
    <name type="common">Human pinworm</name>
    <dbReference type="NCBI Taxonomy" id="51028"/>
    <lineage>
        <taxon>Eukaryota</taxon>
        <taxon>Metazoa</taxon>
        <taxon>Ecdysozoa</taxon>
        <taxon>Nematoda</taxon>
        <taxon>Chromadorea</taxon>
        <taxon>Rhabditida</taxon>
        <taxon>Spirurina</taxon>
        <taxon>Oxyuridomorpha</taxon>
        <taxon>Oxyuroidea</taxon>
        <taxon>Oxyuridae</taxon>
        <taxon>Enterobius</taxon>
    </lineage>
</organism>
<dbReference type="GO" id="GO:0036409">
    <property type="term" value="C:histone H3-K14 acetyltransferase complex"/>
    <property type="evidence" value="ECO:0007669"/>
    <property type="project" value="TreeGrafter"/>
</dbReference>